<sequence length="262" mass="29671">MEGKTMPVGFVVKSSSIRASYGDTSELTLGKNLSAVPPVPRRFRSMHTCEDMNYFIRERNRFVVLFVMKHSRSPVISADMKGRIRERNRFVALFVLKHFRVPLLSAVMKGRMREINPSSAVFAQWVSLVPVTSSGTERYILLRASRDLPSEGKYEPHFHRKQDTPVISALMKGRMREINPSSAVFAQRASLVPVTSSGTERYILLDLPSHPITSSGIEGYILLRASRDFIFIENRKHQLLLSAFFGSAAFIKSERDAYSQAK</sequence>
<gene>
    <name evidence="1" type="ORF">CTOB1V02_LOCUS8432</name>
</gene>
<dbReference type="PANTHER" id="PTHR14947">
    <property type="entry name" value="ZINC FINGER PROTEIN"/>
    <property type="match status" value="1"/>
</dbReference>
<dbReference type="InterPro" id="IPR039938">
    <property type="entry name" value="Sp4-like"/>
</dbReference>
<accession>A0A7R8WGI9</accession>
<name>A0A7R8WGI9_9CRUS</name>
<reference evidence="1" key="1">
    <citation type="submission" date="2020-11" db="EMBL/GenBank/DDBJ databases">
        <authorList>
            <person name="Tran Van P."/>
        </authorList>
    </citation>
    <scope>NUCLEOTIDE SEQUENCE</scope>
</reference>
<organism evidence="1">
    <name type="scientific">Cyprideis torosa</name>
    <dbReference type="NCBI Taxonomy" id="163714"/>
    <lineage>
        <taxon>Eukaryota</taxon>
        <taxon>Metazoa</taxon>
        <taxon>Ecdysozoa</taxon>
        <taxon>Arthropoda</taxon>
        <taxon>Crustacea</taxon>
        <taxon>Oligostraca</taxon>
        <taxon>Ostracoda</taxon>
        <taxon>Podocopa</taxon>
        <taxon>Podocopida</taxon>
        <taxon>Cytherocopina</taxon>
        <taxon>Cytheroidea</taxon>
        <taxon>Cytherideidae</taxon>
        <taxon>Cyprideis</taxon>
    </lineage>
</organism>
<dbReference type="EMBL" id="OB662793">
    <property type="protein sequence ID" value="CAD7230574.1"/>
    <property type="molecule type" value="Genomic_DNA"/>
</dbReference>
<evidence type="ECO:0000313" key="1">
    <source>
        <dbReference type="EMBL" id="CAD7230574.1"/>
    </source>
</evidence>
<dbReference type="AlphaFoldDB" id="A0A7R8WGI9"/>
<protein>
    <submittedName>
        <fullName evidence="1">Uncharacterized protein</fullName>
    </submittedName>
</protein>
<dbReference type="PANTHER" id="PTHR14947:SF26">
    <property type="entry name" value="RIKEN CDNA D130040H23 GENE"/>
    <property type="match status" value="1"/>
</dbReference>
<proteinExistence type="predicted"/>
<dbReference type="OrthoDB" id="9623390at2759"/>